<dbReference type="EMBL" id="JAGUCN010000004">
    <property type="protein sequence ID" value="MBS2210817.1"/>
    <property type="molecule type" value="Genomic_DNA"/>
</dbReference>
<dbReference type="Gene3D" id="1.25.40.10">
    <property type="entry name" value="Tetratricopeptide repeat domain"/>
    <property type="match status" value="1"/>
</dbReference>
<organism evidence="2 3">
    <name type="scientific">Carboxylicivirga mesophila</name>
    <dbReference type="NCBI Taxonomy" id="1166478"/>
    <lineage>
        <taxon>Bacteria</taxon>
        <taxon>Pseudomonadati</taxon>
        <taxon>Bacteroidota</taxon>
        <taxon>Bacteroidia</taxon>
        <taxon>Marinilabiliales</taxon>
        <taxon>Marinilabiliaceae</taxon>
        <taxon>Carboxylicivirga</taxon>
    </lineage>
</organism>
<keyword evidence="3" id="KW-1185">Reference proteome</keyword>
<accession>A0ABS5K7B5</accession>
<dbReference type="InterPro" id="IPR011990">
    <property type="entry name" value="TPR-like_helical_dom_sf"/>
</dbReference>
<gene>
    <name evidence="2" type="ORF">KEM09_05370</name>
</gene>
<evidence type="ECO:0008006" key="4">
    <source>
        <dbReference type="Google" id="ProtNLM"/>
    </source>
</evidence>
<feature type="transmembrane region" description="Helical" evidence="1">
    <location>
        <begin position="35"/>
        <end position="51"/>
    </location>
</feature>
<proteinExistence type="predicted"/>
<feature type="transmembrane region" description="Helical" evidence="1">
    <location>
        <begin position="111"/>
        <end position="131"/>
    </location>
</feature>
<keyword evidence="1" id="KW-0812">Transmembrane</keyword>
<name>A0ABS5K7B5_9BACT</name>
<evidence type="ECO:0000256" key="1">
    <source>
        <dbReference type="SAM" id="Phobius"/>
    </source>
</evidence>
<feature type="transmembrane region" description="Helical" evidence="1">
    <location>
        <begin position="58"/>
        <end position="76"/>
    </location>
</feature>
<keyword evidence="1" id="KW-0472">Membrane</keyword>
<evidence type="ECO:0000313" key="2">
    <source>
        <dbReference type="EMBL" id="MBS2210817.1"/>
    </source>
</evidence>
<protein>
    <recommendedName>
        <fullName evidence="4">Tetratricopeptide repeat protein</fullName>
    </recommendedName>
</protein>
<reference evidence="2 3" key="1">
    <citation type="journal article" date="2014" name="Int. J. Syst. Evol. Microbiol.">
        <title>Carboxylicivirga gen. nov. in the family Marinilabiliaceae with two novel species, Carboxylicivirga mesophila sp. nov. and Carboxylicivirga taeanensis sp. nov., and reclassification of Cytophaga fermentans as Saccharicrinis fermentans gen. nov., comb. nov.</title>
        <authorList>
            <person name="Yang S.H."/>
            <person name="Seo H.S."/>
            <person name="Woo J.H."/>
            <person name="Oh H.M."/>
            <person name="Jang H."/>
            <person name="Lee J.H."/>
            <person name="Kim S.J."/>
            <person name="Kwon K.K."/>
        </authorList>
    </citation>
    <scope>NUCLEOTIDE SEQUENCE [LARGE SCALE GENOMIC DNA]</scope>
    <source>
        <strain evidence="2 3">JCM 18290</strain>
    </source>
</reference>
<comment type="caution">
    <text evidence="2">The sequence shown here is derived from an EMBL/GenBank/DDBJ whole genome shotgun (WGS) entry which is preliminary data.</text>
</comment>
<evidence type="ECO:0000313" key="3">
    <source>
        <dbReference type="Proteomes" id="UP000721861"/>
    </source>
</evidence>
<keyword evidence="1" id="KW-1133">Transmembrane helix</keyword>
<feature type="transmembrane region" description="Helical" evidence="1">
    <location>
        <begin position="82"/>
        <end position="99"/>
    </location>
</feature>
<dbReference type="Proteomes" id="UP000721861">
    <property type="component" value="Unassembled WGS sequence"/>
</dbReference>
<dbReference type="RefSeq" id="WP_212226488.1">
    <property type="nucleotide sequence ID" value="NZ_JAGUCN010000004.1"/>
</dbReference>
<dbReference type="SUPFAM" id="SSF48452">
    <property type="entry name" value="TPR-like"/>
    <property type="match status" value="1"/>
</dbReference>
<sequence>MKSANLLNSIVAFLSLVLIITSSLCTHYFIHIEYVQAVLLITIFFNTLRIFRHQSQRFITIAITLLGILLLLAIHFSLITKGFTLGFIALIILSLAGLRQWYKHQNKELQILSNISTISQILTLLFIPFYMSLGYQIVNAIKQSPPITGIKIGLINLQQEASIANPEAQKLYQQAKEVSYEGKADEAFHLLSEALGKEPDNAYLQSQMSQQYIFRADTTKALEHITNAINLSNKSYYIQQRSWIHYNLHRYEEAKSDVHLLRQLEPRNTWAQLLSAYIAHENRNFETACKHADSASMFCSNYILKQDINYFIENNCGPNRFFNLIKPYETDYLSHSIAYFYKKYTTDENGEPDVNKGIPPKGNFTRQEIKQHIVRNQGFFKGQEMDFIYLYEKGTNVLIVIRRTKCNLSKKTLKYIFIEPDIFENFELRII</sequence>